<organism evidence="4 5">
    <name type="scientific">Acinetobacter johnsonii</name>
    <dbReference type="NCBI Taxonomy" id="40214"/>
    <lineage>
        <taxon>Bacteria</taxon>
        <taxon>Pseudomonadati</taxon>
        <taxon>Pseudomonadota</taxon>
        <taxon>Gammaproteobacteria</taxon>
        <taxon>Moraxellales</taxon>
        <taxon>Moraxellaceae</taxon>
        <taxon>Acinetobacter</taxon>
    </lineage>
</organism>
<keyword evidence="1" id="KW-0808">Transferase</keyword>
<dbReference type="AlphaFoldDB" id="A0AA42MSA5"/>
<dbReference type="PANTHER" id="PTHR46401:SF2">
    <property type="entry name" value="GLYCOSYLTRANSFERASE WBBK-RELATED"/>
    <property type="match status" value="1"/>
</dbReference>
<protein>
    <submittedName>
        <fullName evidence="4">Glycosyltransferase family 4 protein</fullName>
    </submittedName>
</protein>
<dbReference type="EMBL" id="JAOCBE010000001">
    <property type="protein sequence ID" value="MDH0967795.1"/>
    <property type="molecule type" value="Genomic_DNA"/>
</dbReference>
<dbReference type="GO" id="GO:0016757">
    <property type="term" value="F:glycosyltransferase activity"/>
    <property type="evidence" value="ECO:0007669"/>
    <property type="project" value="InterPro"/>
</dbReference>
<dbReference type="Gene3D" id="3.40.50.2000">
    <property type="entry name" value="Glycogen Phosphorylase B"/>
    <property type="match status" value="2"/>
</dbReference>
<evidence type="ECO:0000313" key="5">
    <source>
        <dbReference type="Proteomes" id="UP001159915"/>
    </source>
</evidence>
<dbReference type="RefSeq" id="WP_279668158.1">
    <property type="nucleotide sequence ID" value="NZ_JAOCBE010000001.1"/>
</dbReference>
<dbReference type="GO" id="GO:0009103">
    <property type="term" value="P:lipopolysaccharide biosynthetic process"/>
    <property type="evidence" value="ECO:0007669"/>
    <property type="project" value="TreeGrafter"/>
</dbReference>
<dbReference type="InterPro" id="IPR001296">
    <property type="entry name" value="Glyco_trans_1"/>
</dbReference>
<dbReference type="PANTHER" id="PTHR46401">
    <property type="entry name" value="GLYCOSYLTRANSFERASE WBBK-RELATED"/>
    <property type="match status" value="1"/>
</dbReference>
<dbReference type="Pfam" id="PF13439">
    <property type="entry name" value="Glyco_transf_4"/>
    <property type="match status" value="1"/>
</dbReference>
<gene>
    <name evidence="4" type="ORF">N5C10_00370</name>
</gene>
<feature type="domain" description="Glycosyltransferase subfamily 4-like N-terminal" evidence="3">
    <location>
        <begin position="26"/>
        <end position="208"/>
    </location>
</feature>
<reference evidence="4" key="1">
    <citation type="submission" date="2022-09" db="EMBL/GenBank/DDBJ databases">
        <title>Intensive care unit water sources are persistently colonized with multi-drug resistant bacteria and are the site of extensive horizontal gene transfer of antibiotic resistance genes.</title>
        <authorList>
            <person name="Diorio-Toth L."/>
        </authorList>
    </citation>
    <scope>NUCLEOTIDE SEQUENCE</scope>
    <source>
        <strain evidence="4">GD03920</strain>
    </source>
</reference>
<evidence type="ECO:0000259" key="2">
    <source>
        <dbReference type="Pfam" id="PF00534"/>
    </source>
</evidence>
<comment type="caution">
    <text evidence="4">The sequence shown here is derived from an EMBL/GenBank/DDBJ whole genome shotgun (WGS) entry which is preliminary data.</text>
</comment>
<name>A0AA42MSA5_ACIJO</name>
<evidence type="ECO:0000259" key="3">
    <source>
        <dbReference type="Pfam" id="PF13439"/>
    </source>
</evidence>
<evidence type="ECO:0000256" key="1">
    <source>
        <dbReference type="ARBA" id="ARBA00022679"/>
    </source>
</evidence>
<feature type="domain" description="Glycosyl transferase family 1" evidence="2">
    <location>
        <begin position="223"/>
        <end position="386"/>
    </location>
</feature>
<dbReference type="SUPFAM" id="SSF53756">
    <property type="entry name" value="UDP-Glycosyltransferase/glycogen phosphorylase"/>
    <property type="match status" value="1"/>
</dbReference>
<sequence length="408" mass="46683">MSIQKTIWIINQYASTPETGMGGRHYYLAEELAKQGHQVFLIASGSNHLLRKPPLLQDDFKFEKISENMHFVWVKVPEYAEAHSKQRVFNWFIFSNKIRKLRAVIKEKPDLILFSSPSPIGYFGSKWLANLYKSKYCFEVRDIWPLTLLELGGYSKNHPFIRLMQWVEDRAYKKSDFVISNLFNAVEHMQSRGMDKRKFHWIPNGFSLNEVSHPEPLLDQTISLVPKNKFIIGYTGTIGVANAIDTLIDAAVLSREDETIHYVLVGGGKEKQSMQERASSLGLTNITFIDPIPKKQIQSMLSLFDVCYIGWHKNSLYRFGIAPNKLPEYLYSGRPIIHAFSGNGDPVEIANAGITVEAENPQAILTAIRSIKNMTQVERDQMGINGHNFATENLQYKQLSRKILELLK</sequence>
<dbReference type="Pfam" id="PF00534">
    <property type="entry name" value="Glycos_transf_1"/>
    <property type="match status" value="1"/>
</dbReference>
<proteinExistence type="predicted"/>
<dbReference type="CDD" id="cd03794">
    <property type="entry name" value="GT4_WbuB-like"/>
    <property type="match status" value="1"/>
</dbReference>
<dbReference type="InterPro" id="IPR028098">
    <property type="entry name" value="Glyco_trans_4-like_N"/>
</dbReference>
<dbReference type="Proteomes" id="UP001159915">
    <property type="component" value="Unassembled WGS sequence"/>
</dbReference>
<accession>A0AA42MSA5</accession>
<evidence type="ECO:0000313" key="4">
    <source>
        <dbReference type="EMBL" id="MDH0967795.1"/>
    </source>
</evidence>